<evidence type="ECO:0000256" key="3">
    <source>
        <dbReference type="SAM" id="MobiDB-lite"/>
    </source>
</evidence>
<feature type="domain" description="RRM" evidence="4">
    <location>
        <begin position="585"/>
        <end position="667"/>
    </location>
</feature>
<feature type="compositionally biased region" description="Acidic residues" evidence="3">
    <location>
        <begin position="441"/>
        <end position="457"/>
    </location>
</feature>
<dbReference type="SMART" id="SM00360">
    <property type="entry name" value="RRM"/>
    <property type="match status" value="2"/>
</dbReference>
<organism evidence="5 6">
    <name type="scientific">Trapa natans</name>
    <name type="common">Water chestnut</name>
    <dbReference type="NCBI Taxonomy" id="22666"/>
    <lineage>
        <taxon>Eukaryota</taxon>
        <taxon>Viridiplantae</taxon>
        <taxon>Streptophyta</taxon>
        <taxon>Embryophyta</taxon>
        <taxon>Tracheophyta</taxon>
        <taxon>Spermatophyta</taxon>
        <taxon>Magnoliopsida</taxon>
        <taxon>eudicotyledons</taxon>
        <taxon>Gunneridae</taxon>
        <taxon>Pentapetalae</taxon>
        <taxon>rosids</taxon>
        <taxon>malvids</taxon>
        <taxon>Myrtales</taxon>
        <taxon>Lythraceae</taxon>
        <taxon>Trapa</taxon>
    </lineage>
</organism>
<evidence type="ECO:0000256" key="2">
    <source>
        <dbReference type="PROSITE-ProRule" id="PRU00176"/>
    </source>
</evidence>
<feature type="compositionally biased region" description="Basic and acidic residues" evidence="3">
    <location>
        <begin position="531"/>
        <end position="549"/>
    </location>
</feature>
<dbReference type="InterPro" id="IPR045164">
    <property type="entry name" value="RBM41/RNPC3"/>
</dbReference>
<protein>
    <recommendedName>
        <fullName evidence="4">RRM domain-containing protein</fullName>
    </recommendedName>
</protein>
<feature type="region of interest" description="Disordered" evidence="3">
    <location>
        <begin position="419"/>
        <end position="460"/>
    </location>
</feature>
<proteinExistence type="predicted"/>
<keyword evidence="6" id="KW-1185">Reference proteome</keyword>
<dbReference type="GO" id="GO:0097157">
    <property type="term" value="F:pre-mRNA intronic binding"/>
    <property type="evidence" value="ECO:0007669"/>
    <property type="project" value="TreeGrafter"/>
</dbReference>
<dbReference type="CDD" id="cd23431">
    <property type="entry name" value="beta-trefoil_Ricin_AtEULS3-like"/>
    <property type="match status" value="1"/>
</dbReference>
<dbReference type="SUPFAM" id="SSF54928">
    <property type="entry name" value="RNA-binding domain, RBD"/>
    <property type="match status" value="1"/>
</dbReference>
<dbReference type="GO" id="GO:0000398">
    <property type="term" value="P:mRNA splicing, via spliceosome"/>
    <property type="evidence" value="ECO:0007669"/>
    <property type="project" value="TreeGrafter"/>
</dbReference>
<dbReference type="InterPro" id="IPR000504">
    <property type="entry name" value="RRM_dom"/>
</dbReference>
<comment type="caution">
    <text evidence="5">The sequence shown here is derived from an EMBL/GenBank/DDBJ whole genome shotgun (WGS) entry which is preliminary data.</text>
</comment>
<sequence length="679" mass="75067">MPAFTHHHTSHEVSDSVPVVTVGGGGMPSYFSNKSTVKVYCKAEPNYTLTIRDGKVILAHYDPNDPTQQWYKDEKFSTRVKDEDGFPCFSLVNKATGQAIKHSVGASHPVQLVPYNPDQLDGSILWTQSKDLGDGYRAVRMVNNVRLNMDAFHGDKHSGGVHDGTLIVLWQWNNGDNQHWKISTHFNIQFVKAKNGLLTEMDSFLPSQTSVPPLAHPYGYQAVDRLTSVSGNTDSSVTLLIRHFPEAIPQETLSTILSHYGASAVRPGKSKGCVFVDFVNEPLSYQAQRALNGLRFHGRVLKVERANNPIKANEVQHGQAQSAKEDQSRSGSSTNDDGKNLKMVSVVTEEPIAPKLGIDYPFPPQLEYAYPPPDGNIISNIANALIAVPRFYTQVLHLMNKMNIPAPFRMALPTIHVPPAAPEPPPPPPPLSISTKHSLEELSESESEMESSEEEVDEKASVVDTSRITVTSRKKRLKKEAIVGPAVNKEITHEEVGVKPAALLPKEIPLIKKNKPMLQIKIVPKKLIAEQKNDDEARGEDVPEKEKSNVETFATAEELERGKLPMEEILSLPQFKNYAAGSPAPVLYIKNLAKDVVHDDFYFIFGSLFGSMDKARSNLSVNLMQVGRMRGQAFVTFPSVELAQAALNMANGFVFKAKPMIIQFRRSTPEARSNPTHAP</sequence>
<reference evidence="5 6" key="1">
    <citation type="journal article" date="2023" name="Hortic Res">
        <title>Pangenome of water caltrop reveals structural variations and asymmetric subgenome divergence after allopolyploidization.</title>
        <authorList>
            <person name="Zhang X."/>
            <person name="Chen Y."/>
            <person name="Wang L."/>
            <person name="Yuan Y."/>
            <person name="Fang M."/>
            <person name="Shi L."/>
            <person name="Lu R."/>
            <person name="Comes H.P."/>
            <person name="Ma Y."/>
            <person name="Chen Y."/>
            <person name="Huang G."/>
            <person name="Zhou Y."/>
            <person name="Zheng Z."/>
            <person name="Qiu Y."/>
        </authorList>
    </citation>
    <scope>NUCLEOTIDE SEQUENCE [LARGE SCALE GENOMIC DNA]</scope>
    <source>
        <strain evidence="5">F231</strain>
    </source>
</reference>
<dbReference type="Pfam" id="PF00076">
    <property type="entry name" value="RRM_1"/>
    <property type="match status" value="2"/>
</dbReference>
<feature type="compositionally biased region" description="Pro residues" evidence="3">
    <location>
        <begin position="419"/>
        <end position="431"/>
    </location>
</feature>
<evidence type="ECO:0000313" key="5">
    <source>
        <dbReference type="EMBL" id="KAK4787299.1"/>
    </source>
</evidence>
<dbReference type="InterPro" id="IPR035992">
    <property type="entry name" value="Ricin_B-like_lectins"/>
</dbReference>
<dbReference type="PANTHER" id="PTHR16105">
    <property type="entry name" value="RNA-BINDING REGION-CONTAINING PROTEIN 3"/>
    <property type="match status" value="1"/>
</dbReference>
<dbReference type="PROSITE" id="PS50102">
    <property type="entry name" value="RRM"/>
    <property type="match status" value="2"/>
</dbReference>
<dbReference type="FunFam" id="3.30.70.330:FF:000409">
    <property type="entry name" value="U11/U12 small nuclear ribonucleoprotein 65 kDa protein"/>
    <property type="match status" value="1"/>
</dbReference>
<dbReference type="GO" id="GO:0005689">
    <property type="term" value="C:U12-type spliceosomal complex"/>
    <property type="evidence" value="ECO:0007669"/>
    <property type="project" value="TreeGrafter"/>
</dbReference>
<feature type="domain" description="RRM" evidence="4">
    <location>
        <begin position="237"/>
        <end position="308"/>
    </location>
</feature>
<dbReference type="InterPro" id="IPR035979">
    <property type="entry name" value="RBD_domain_sf"/>
</dbReference>
<evidence type="ECO:0000259" key="4">
    <source>
        <dbReference type="PROSITE" id="PS50102"/>
    </source>
</evidence>
<feature type="region of interest" description="Disordered" evidence="3">
    <location>
        <begin position="308"/>
        <end position="341"/>
    </location>
</feature>
<keyword evidence="1 2" id="KW-0694">RNA-binding</keyword>
<name>A0AAN7LLM4_TRANT</name>
<evidence type="ECO:0000256" key="1">
    <source>
        <dbReference type="ARBA" id="ARBA00022884"/>
    </source>
</evidence>
<dbReference type="InterPro" id="IPR012677">
    <property type="entry name" value="Nucleotide-bd_a/b_plait_sf"/>
</dbReference>
<dbReference type="PANTHER" id="PTHR16105:SF0">
    <property type="entry name" value="RNA-BINDING REGION-CONTAINING PROTEIN 3"/>
    <property type="match status" value="1"/>
</dbReference>
<dbReference type="SUPFAM" id="SSF50370">
    <property type="entry name" value="Ricin B-like lectins"/>
    <property type="match status" value="1"/>
</dbReference>
<dbReference type="GO" id="GO:0030626">
    <property type="term" value="F:U12 snRNA binding"/>
    <property type="evidence" value="ECO:0007669"/>
    <property type="project" value="TreeGrafter"/>
</dbReference>
<gene>
    <name evidence="5" type="ORF">SAY86_011132</name>
</gene>
<dbReference type="Proteomes" id="UP001346149">
    <property type="component" value="Unassembled WGS sequence"/>
</dbReference>
<dbReference type="AlphaFoldDB" id="A0AAN7LLM4"/>
<dbReference type="Gene3D" id="2.80.10.50">
    <property type="match status" value="1"/>
</dbReference>
<feature type="region of interest" description="Disordered" evidence="3">
    <location>
        <begin position="531"/>
        <end position="550"/>
    </location>
</feature>
<accession>A0AAN7LLM4</accession>
<dbReference type="EMBL" id="JAXQNO010000012">
    <property type="protein sequence ID" value="KAK4787299.1"/>
    <property type="molecule type" value="Genomic_DNA"/>
</dbReference>
<dbReference type="Gene3D" id="3.30.70.330">
    <property type="match status" value="2"/>
</dbReference>
<evidence type="ECO:0000313" key="6">
    <source>
        <dbReference type="Proteomes" id="UP001346149"/>
    </source>
</evidence>
<dbReference type="CDD" id="cd12239">
    <property type="entry name" value="RRM2_RBM40_like"/>
    <property type="match status" value="1"/>
</dbReference>